<evidence type="ECO:0000313" key="7">
    <source>
        <dbReference type="Proteomes" id="UP000034799"/>
    </source>
</evidence>
<comment type="pathway">
    <text evidence="5">tRNA modification; tRNA-queuosine biosynthesis.</text>
</comment>
<evidence type="ECO:0000256" key="1">
    <source>
        <dbReference type="ARBA" id="ARBA00022490"/>
    </source>
</evidence>
<dbReference type="SUPFAM" id="SSF111337">
    <property type="entry name" value="QueA-like"/>
    <property type="match status" value="1"/>
</dbReference>
<keyword evidence="1 5" id="KW-0963">Cytoplasm</keyword>
<dbReference type="InterPro" id="IPR042119">
    <property type="entry name" value="QueA_dom2"/>
</dbReference>
<dbReference type="NCBIfam" id="NF001140">
    <property type="entry name" value="PRK00147.1"/>
    <property type="match status" value="1"/>
</dbReference>
<dbReference type="Gene3D" id="2.40.10.240">
    <property type="entry name" value="QueA-like"/>
    <property type="match status" value="1"/>
</dbReference>
<dbReference type="Proteomes" id="UP000034799">
    <property type="component" value="Unassembled WGS sequence"/>
</dbReference>
<evidence type="ECO:0000313" key="6">
    <source>
        <dbReference type="EMBL" id="KKR05677.1"/>
    </source>
</evidence>
<comment type="similarity">
    <text evidence="5">Belongs to the QueA family.</text>
</comment>
<dbReference type="PANTHER" id="PTHR30307:SF0">
    <property type="entry name" value="S-ADENOSYLMETHIONINE:TRNA RIBOSYLTRANSFERASE-ISOMERASE"/>
    <property type="match status" value="1"/>
</dbReference>
<name>A0A0G0QVN8_9BACT</name>
<keyword evidence="4 5" id="KW-0671">Queuosine biosynthesis</keyword>
<dbReference type="InterPro" id="IPR042118">
    <property type="entry name" value="QueA_dom1"/>
</dbReference>
<reference evidence="6 7" key="1">
    <citation type="journal article" date="2015" name="Nature">
        <title>rRNA introns, odd ribosomes, and small enigmatic genomes across a large radiation of phyla.</title>
        <authorList>
            <person name="Brown C.T."/>
            <person name="Hug L.A."/>
            <person name="Thomas B.C."/>
            <person name="Sharon I."/>
            <person name="Castelle C.J."/>
            <person name="Singh A."/>
            <person name="Wilkins M.J."/>
            <person name="Williams K.H."/>
            <person name="Banfield J.F."/>
        </authorList>
    </citation>
    <scope>NUCLEOTIDE SEQUENCE [LARGE SCALE GENOMIC DNA]</scope>
</reference>
<organism evidence="6 7">
    <name type="scientific">candidate division WS6 bacterium GW2011_GWF2_39_15</name>
    <dbReference type="NCBI Taxonomy" id="1619100"/>
    <lineage>
        <taxon>Bacteria</taxon>
        <taxon>Candidatus Dojkabacteria</taxon>
    </lineage>
</organism>
<dbReference type="HAMAP" id="MF_00113">
    <property type="entry name" value="QueA"/>
    <property type="match status" value="1"/>
</dbReference>
<comment type="subunit">
    <text evidence="5">Monomer.</text>
</comment>
<dbReference type="EMBL" id="LBWK01000002">
    <property type="protein sequence ID" value="KKR05677.1"/>
    <property type="molecule type" value="Genomic_DNA"/>
</dbReference>
<comment type="catalytic activity">
    <reaction evidence="5">
        <text>7-aminomethyl-7-carbaguanosine(34) in tRNA + S-adenosyl-L-methionine = epoxyqueuosine(34) in tRNA + adenine + L-methionine + 2 H(+)</text>
        <dbReference type="Rhea" id="RHEA:32155"/>
        <dbReference type="Rhea" id="RHEA-COMP:10342"/>
        <dbReference type="Rhea" id="RHEA-COMP:18582"/>
        <dbReference type="ChEBI" id="CHEBI:15378"/>
        <dbReference type="ChEBI" id="CHEBI:16708"/>
        <dbReference type="ChEBI" id="CHEBI:57844"/>
        <dbReference type="ChEBI" id="CHEBI:59789"/>
        <dbReference type="ChEBI" id="CHEBI:82833"/>
        <dbReference type="ChEBI" id="CHEBI:194443"/>
        <dbReference type="EC" id="2.4.99.17"/>
    </reaction>
</comment>
<dbReference type="PATRIC" id="fig|1619100.3.peg.732"/>
<comment type="subcellular location">
    <subcellularLocation>
        <location evidence="5">Cytoplasm</location>
    </subcellularLocation>
</comment>
<dbReference type="GO" id="GO:0008616">
    <property type="term" value="P:tRNA queuosine(34) biosynthetic process"/>
    <property type="evidence" value="ECO:0007669"/>
    <property type="project" value="UniProtKB-UniRule"/>
</dbReference>
<keyword evidence="6" id="KW-0413">Isomerase</keyword>
<evidence type="ECO:0000256" key="2">
    <source>
        <dbReference type="ARBA" id="ARBA00022679"/>
    </source>
</evidence>
<dbReference type="InterPro" id="IPR003699">
    <property type="entry name" value="QueA"/>
</dbReference>
<proteinExistence type="inferred from homology"/>
<dbReference type="AlphaFoldDB" id="A0A0G0QVN8"/>
<dbReference type="Gene3D" id="3.40.1780.10">
    <property type="entry name" value="QueA-like"/>
    <property type="match status" value="1"/>
</dbReference>
<evidence type="ECO:0000256" key="3">
    <source>
        <dbReference type="ARBA" id="ARBA00022691"/>
    </source>
</evidence>
<keyword evidence="3 5" id="KW-0949">S-adenosyl-L-methionine</keyword>
<dbReference type="UniPathway" id="UPA00392"/>
<gene>
    <name evidence="5" type="primary">queA</name>
    <name evidence="6" type="ORF">UT34_C0002G0184</name>
</gene>
<dbReference type="PANTHER" id="PTHR30307">
    <property type="entry name" value="S-ADENOSYLMETHIONINE:TRNA RIBOSYLTRANSFERASE-ISOMERASE"/>
    <property type="match status" value="1"/>
</dbReference>
<dbReference type="GO" id="GO:0051075">
    <property type="term" value="F:S-adenosylmethionine:tRNA ribosyltransferase-isomerase activity"/>
    <property type="evidence" value="ECO:0007669"/>
    <property type="project" value="UniProtKB-EC"/>
</dbReference>
<accession>A0A0G0QVN8</accession>
<keyword evidence="2 5" id="KW-0808">Transferase</keyword>
<dbReference type="EC" id="2.4.99.17" evidence="5"/>
<dbReference type="STRING" id="1619100.UT34_C0002G0184"/>
<dbReference type="NCBIfam" id="TIGR00113">
    <property type="entry name" value="queA"/>
    <property type="match status" value="1"/>
</dbReference>
<evidence type="ECO:0000256" key="4">
    <source>
        <dbReference type="ARBA" id="ARBA00022785"/>
    </source>
</evidence>
<evidence type="ECO:0000256" key="5">
    <source>
        <dbReference type="HAMAP-Rule" id="MF_00113"/>
    </source>
</evidence>
<sequence length="354" mass="40448">MKLSQFEYNLPEDRIAKFPPKVRGTTNLMVLNRDSQSIDHKKYADIPDYIKPGDVLVLNNTKVERVRVFLFNPRNEKRVEAIFLNKVCRGTDEAIEYWECILGRAKHVTEGDKLKSFLNDDNYIEVEGKISDGIFLVSSRKGKIDSFFQSEGHIPLPPYLHREDSEEDRVRYNTVFAKYIGSAAAPTAGLNVTEDLLNKLTNKGVKVVEVKLNVGWGTFAPIRTENIEDHKIHSERIEVTKQAADEINEVIKSGGDIWVLGTTAARTLESVAYKDKESDRYFVKEYEGDTNIYIYPGYEWKVVNHMITNFHAPKSSLVVMISAFAGYDFIMKGYNTAIEKKYNFLSYGDSMLII</sequence>
<dbReference type="Pfam" id="PF02547">
    <property type="entry name" value="Queuosine_synth"/>
    <property type="match status" value="1"/>
</dbReference>
<comment type="caution">
    <text evidence="6">The sequence shown here is derived from an EMBL/GenBank/DDBJ whole genome shotgun (WGS) entry which is preliminary data.</text>
</comment>
<dbReference type="GO" id="GO:0005737">
    <property type="term" value="C:cytoplasm"/>
    <property type="evidence" value="ECO:0007669"/>
    <property type="project" value="UniProtKB-SubCell"/>
</dbReference>
<protein>
    <recommendedName>
        <fullName evidence="5">S-adenosylmethionine:tRNA ribosyltransferase-isomerase</fullName>
        <ecNumber evidence="5">2.4.99.17</ecNumber>
    </recommendedName>
    <alternativeName>
        <fullName evidence="5">Queuosine biosynthesis protein QueA</fullName>
    </alternativeName>
</protein>
<comment type="function">
    <text evidence="5">Transfers and isomerizes the ribose moiety from AdoMet to the 7-aminomethyl group of 7-deazaguanine (preQ1-tRNA) to give epoxyqueuosine (oQ-tRNA).</text>
</comment>
<dbReference type="InterPro" id="IPR036100">
    <property type="entry name" value="QueA_sf"/>
</dbReference>